<evidence type="ECO:0000256" key="1">
    <source>
        <dbReference type="SAM" id="Phobius"/>
    </source>
</evidence>
<feature type="transmembrane region" description="Helical" evidence="1">
    <location>
        <begin position="20"/>
        <end position="39"/>
    </location>
</feature>
<evidence type="ECO:0008006" key="4">
    <source>
        <dbReference type="Google" id="ProtNLM"/>
    </source>
</evidence>
<comment type="caution">
    <text evidence="2">The sequence shown here is derived from an EMBL/GenBank/DDBJ whole genome shotgun (WGS) entry which is preliminary data.</text>
</comment>
<gene>
    <name evidence="2" type="ORF">PFISCL1PPCAC_5258</name>
</gene>
<dbReference type="AlphaFoldDB" id="A0AAV5V3K1"/>
<keyword evidence="3" id="KW-1185">Reference proteome</keyword>
<feature type="transmembrane region" description="Helical" evidence="1">
    <location>
        <begin position="45"/>
        <end position="67"/>
    </location>
</feature>
<keyword evidence="1" id="KW-1133">Transmembrane helix</keyword>
<keyword evidence="1" id="KW-0812">Transmembrane</keyword>
<protein>
    <recommendedName>
        <fullName evidence="4">MARVEL domain-containing protein</fullName>
    </recommendedName>
</protein>
<evidence type="ECO:0000313" key="3">
    <source>
        <dbReference type="Proteomes" id="UP001432322"/>
    </source>
</evidence>
<organism evidence="2 3">
    <name type="scientific">Pristionchus fissidentatus</name>
    <dbReference type="NCBI Taxonomy" id="1538716"/>
    <lineage>
        <taxon>Eukaryota</taxon>
        <taxon>Metazoa</taxon>
        <taxon>Ecdysozoa</taxon>
        <taxon>Nematoda</taxon>
        <taxon>Chromadorea</taxon>
        <taxon>Rhabditida</taxon>
        <taxon>Rhabditina</taxon>
        <taxon>Diplogasteromorpha</taxon>
        <taxon>Diplogasteroidea</taxon>
        <taxon>Neodiplogasteridae</taxon>
        <taxon>Pristionchus</taxon>
    </lineage>
</organism>
<name>A0AAV5V3K1_9BILA</name>
<feature type="transmembrane region" description="Helical" evidence="1">
    <location>
        <begin position="79"/>
        <end position="99"/>
    </location>
</feature>
<feature type="transmembrane region" description="Helical" evidence="1">
    <location>
        <begin position="111"/>
        <end position="129"/>
    </location>
</feature>
<proteinExistence type="predicted"/>
<dbReference type="Proteomes" id="UP001432322">
    <property type="component" value="Unassembled WGS sequence"/>
</dbReference>
<reference evidence="2" key="1">
    <citation type="submission" date="2023-10" db="EMBL/GenBank/DDBJ databases">
        <title>Genome assembly of Pristionchus species.</title>
        <authorList>
            <person name="Yoshida K."/>
            <person name="Sommer R.J."/>
        </authorList>
    </citation>
    <scope>NUCLEOTIDE SEQUENCE</scope>
    <source>
        <strain evidence="2">RS5133</strain>
    </source>
</reference>
<keyword evidence="1" id="KW-0472">Membrane</keyword>
<feature type="non-terminal residue" evidence="2">
    <location>
        <position position="152"/>
    </location>
</feature>
<sequence>GGQEKSGRFSCCGASWNKTVTFSCGILFTVVHAALAWIGVNDSSFSWLAFTQILATLSFVITTIGVLQNNEDCAGMIEYTALLYVFTVCFTASLLIYYISSGSSEFGTGLAYVFVICIFAALATSDFASGPSEFGSRVRIYLKGPCNDHKNC</sequence>
<accession>A0AAV5V3K1</accession>
<dbReference type="EMBL" id="BTSY01000002">
    <property type="protein sequence ID" value="GMT13961.1"/>
    <property type="molecule type" value="Genomic_DNA"/>
</dbReference>
<feature type="non-terminal residue" evidence="2">
    <location>
        <position position="1"/>
    </location>
</feature>
<evidence type="ECO:0000313" key="2">
    <source>
        <dbReference type="EMBL" id="GMT13961.1"/>
    </source>
</evidence>